<accession>A0A178KLH9</accession>
<dbReference type="Pfam" id="PF00072">
    <property type="entry name" value="Response_reg"/>
    <property type="match status" value="1"/>
</dbReference>
<evidence type="ECO:0000256" key="3">
    <source>
        <dbReference type="ARBA" id="ARBA00023015"/>
    </source>
</evidence>
<dbReference type="GO" id="GO:0006355">
    <property type="term" value="P:regulation of DNA-templated transcription"/>
    <property type="evidence" value="ECO:0007669"/>
    <property type="project" value="InterPro"/>
</dbReference>
<keyword evidence="5" id="KW-0804">Transcription</keyword>
<dbReference type="RefSeq" id="WP_068327336.1">
    <property type="nucleotide sequence ID" value="NZ_LVHF01000012.1"/>
</dbReference>
<dbReference type="Proteomes" id="UP000078503">
    <property type="component" value="Unassembled WGS sequence"/>
</dbReference>
<dbReference type="GO" id="GO:0032993">
    <property type="term" value="C:protein-DNA complex"/>
    <property type="evidence" value="ECO:0007669"/>
    <property type="project" value="TreeGrafter"/>
</dbReference>
<dbReference type="PROSITE" id="PS51755">
    <property type="entry name" value="OMPR_PHOB"/>
    <property type="match status" value="1"/>
</dbReference>
<feature type="domain" description="OmpR/PhoB-type" evidence="9">
    <location>
        <begin position="124"/>
        <end position="221"/>
    </location>
</feature>
<name>A0A178KLH9_9GAMM</name>
<protein>
    <submittedName>
        <fullName evidence="10">XRE family transcriptional regulator</fullName>
    </submittedName>
</protein>
<reference evidence="10 11" key="1">
    <citation type="submission" date="2016-03" db="EMBL/GenBank/DDBJ databases">
        <title>Photobacterium proteolyticum sp. nov. a protease producing bacterium isolated from ocean sediments of Laizhou Bay.</title>
        <authorList>
            <person name="Li Y."/>
        </authorList>
    </citation>
    <scope>NUCLEOTIDE SEQUENCE [LARGE SCALE GENOMIC DNA]</scope>
    <source>
        <strain evidence="10 11">R-40508</strain>
    </source>
</reference>
<dbReference type="SMART" id="SM00862">
    <property type="entry name" value="Trans_reg_C"/>
    <property type="match status" value="1"/>
</dbReference>
<dbReference type="EMBL" id="LVHF01000012">
    <property type="protein sequence ID" value="OAN17855.1"/>
    <property type="molecule type" value="Genomic_DNA"/>
</dbReference>
<keyword evidence="1 6" id="KW-0597">Phosphoprotein</keyword>
<evidence type="ECO:0000256" key="4">
    <source>
        <dbReference type="ARBA" id="ARBA00023125"/>
    </source>
</evidence>
<keyword evidence="2" id="KW-0902">Two-component regulatory system</keyword>
<feature type="modified residue" description="4-aspartylphosphate" evidence="6">
    <location>
        <position position="52"/>
    </location>
</feature>
<dbReference type="GO" id="GO:0000156">
    <property type="term" value="F:phosphorelay response regulator activity"/>
    <property type="evidence" value="ECO:0007669"/>
    <property type="project" value="TreeGrafter"/>
</dbReference>
<dbReference type="SUPFAM" id="SSF52172">
    <property type="entry name" value="CheY-like"/>
    <property type="match status" value="1"/>
</dbReference>
<dbReference type="Gene3D" id="1.10.10.10">
    <property type="entry name" value="Winged helix-like DNA-binding domain superfamily/Winged helix DNA-binding domain"/>
    <property type="match status" value="1"/>
</dbReference>
<feature type="DNA-binding region" description="OmpR/PhoB-type" evidence="7">
    <location>
        <begin position="124"/>
        <end position="221"/>
    </location>
</feature>
<dbReference type="GO" id="GO:0005829">
    <property type="term" value="C:cytosol"/>
    <property type="evidence" value="ECO:0007669"/>
    <property type="project" value="TreeGrafter"/>
</dbReference>
<dbReference type="InterPro" id="IPR039420">
    <property type="entry name" value="WalR-like"/>
</dbReference>
<evidence type="ECO:0000313" key="11">
    <source>
        <dbReference type="Proteomes" id="UP000078503"/>
    </source>
</evidence>
<keyword evidence="11" id="KW-1185">Reference proteome</keyword>
<organism evidence="10 11">
    <name type="scientific">Photobacterium jeanii</name>
    <dbReference type="NCBI Taxonomy" id="858640"/>
    <lineage>
        <taxon>Bacteria</taxon>
        <taxon>Pseudomonadati</taxon>
        <taxon>Pseudomonadota</taxon>
        <taxon>Gammaproteobacteria</taxon>
        <taxon>Vibrionales</taxon>
        <taxon>Vibrionaceae</taxon>
        <taxon>Photobacterium</taxon>
    </lineage>
</organism>
<dbReference type="PROSITE" id="PS50110">
    <property type="entry name" value="RESPONSE_REGULATORY"/>
    <property type="match status" value="1"/>
</dbReference>
<evidence type="ECO:0000256" key="5">
    <source>
        <dbReference type="ARBA" id="ARBA00023163"/>
    </source>
</evidence>
<dbReference type="GO" id="GO:0000976">
    <property type="term" value="F:transcription cis-regulatory region binding"/>
    <property type="evidence" value="ECO:0007669"/>
    <property type="project" value="TreeGrafter"/>
</dbReference>
<dbReference type="PANTHER" id="PTHR48111:SF22">
    <property type="entry name" value="REGULATOR OF RPOS"/>
    <property type="match status" value="1"/>
</dbReference>
<dbReference type="AlphaFoldDB" id="A0A178KLH9"/>
<evidence type="ECO:0000256" key="6">
    <source>
        <dbReference type="PROSITE-ProRule" id="PRU00169"/>
    </source>
</evidence>
<dbReference type="InterPro" id="IPR036388">
    <property type="entry name" value="WH-like_DNA-bd_sf"/>
</dbReference>
<feature type="domain" description="Response regulatory" evidence="8">
    <location>
        <begin position="3"/>
        <end position="117"/>
    </location>
</feature>
<comment type="caution">
    <text evidence="10">The sequence shown here is derived from an EMBL/GenBank/DDBJ whole genome shotgun (WGS) entry which is preliminary data.</text>
</comment>
<evidence type="ECO:0000256" key="1">
    <source>
        <dbReference type="ARBA" id="ARBA00022553"/>
    </source>
</evidence>
<dbReference type="Gene3D" id="6.10.250.690">
    <property type="match status" value="1"/>
</dbReference>
<dbReference type="InterPro" id="IPR001867">
    <property type="entry name" value="OmpR/PhoB-type_DNA-bd"/>
</dbReference>
<evidence type="ECO:0000259" key="8">
    <source>
        <dbReference type="PROSITE" id="PS50110"/>
    </source>
</evidence>
<dbReference type="InterPro" id="IPR001789">
    <property type="entry name" value="Sig_transdc_resp-reg_receiver"/>
</dbReference>
<proteinExistence type="predicted"/>
<dbReference type="PANTHER" id="PTHR48111">
    <property type="entry name" value="REGULATOR OF RPOS"/>
    <property type="match status" value="1"/>
</dbReference>
<evidence type="ECO:0000256" key="7">
    <source>
        <dbReference type="PROSITE-ProRule" id="PRU01091"/>
    </source>
</evidence>
<dbReference type="Gene3D" id="3.40.50.2300">
    <property type="match status" value="1"/>
</dbReference>
<evidence type="ECO:0000313" key="10">
    <source>
        <dbReference type="EMBL" id="OAN17855.1"/>
    </source>
</evidence>
<evidence type="ECO:0000259" key="9">
    <source>
        <dbReference type="PROSITE" id="PS51755"/>
    </source>
</evidence>
<sequence>MTRVLLIEDDRDLAETLLQLMEFGGMVPDYASNGVAGLNLAQQNRYDVLVIDIGLPKMDGLTLCEQLRKDGCQTPILFLTARGSIDDKLAGFASGADDYLAKPFDNRELLARITVLSGRRSSQSTTIKVADLELDADAHQVSRGEHQLKLTPASFTILEVLMRASPNVVSRAQLEDELWGEDTPSSNTLKAHIYYLRRSLEQVPGSQLLHTVPGKGWVIKEEAAS</sequence>
<dbReference type="Pfam" id="PF00486">
    <property type="entry name" value="Trans_reg_C"/>
    <property type="match status" value="1"/>
</dbReference>
<dbReference type="STRING" id="858640.A3K86_02760"/>
<dbReference type="OrthoDB" id="4127888at2"/>
<evidence type="ECO:0000256" key="2">
    <source>
        <dbReference type="ARBA" id="ARBA00023012"/>
    </source>
</evidence>
<gene>
    <name evidence="10" type="ORF">A3K86_02760</name>
</gene>
<dbReference type="CDD" id="cd00383">
    <property type="entry name" value="trans_reg_C"/>
    <property type="match status" value="1"/>
</dbReference>
<dbReference type="SMART" id="SM00448">
    <property type="entry name" value="REC"/>
    <property type="match status" value="1"/>
</dbReference>
<keyword evidence="3" id="KW-0805">Transcription regulation</keyword>
<dbReference type="InterPro" id="IPR011006">
    <property type="entry name" value="CheY-like_superfamily"/>
</dbReference>
<keyword evidence="4 7" id="KW-0238">DNA-binding</keyword>